<dbReference type="OrthoDB" id="347657at2759"/>
<dbReference type="Gene3D" id="3.30.200.20">
    <property type="entry name" value="Phosphorylase Kinase, domain 1"/>
    <property type="match status" value="1"/>
</dbReference>
<dbReference type="InterPro" id="IPR011009">
    <property type="entry name" value="Kinase-like_dom_sf"/>
</dbReference>
<dbReference type="PANTHER" id="PTHR24356">
    <property type="entry name" value="SERINE/THREONINE-PROTEIN KINASE"/>
    <property type="match status" value="1"/>
</dbReference>
<dbReference type="Proteomes" id="UP000746747">
    <property type="component" value="Unassembled WGS sequence"/>
</dbReference>
<keyword evidence="8 11" id="KW-0067">ATP-binding</keyword>
<dbReference type="FunFam" id="1.10.510.10:FF:000024">
    <property type="entry name" value="Probable serine/threonine-protein kinase cot-1"/>
    <property type="match status" value="1"/>
</dbReference>
<name>A0A8J2M2F4_9BILA</name>
<dbReference type="AlphaFoldDB" id="A0A8J2M2F4"/>
<keyword evidence="15" id="KW-1185">Reference proteome</keyword>
<dbReference type="GO" id="GO:0035556">
    <property type="term" value="P:intracellular signal transduction"/>
    <property type="evidence" value="ECO:0007669"/>
    <property type="project" value="TreeGrafter"/>
</dbReference>
<accession>A0A8J2M2F4</accession>
<evidence type="ECO:0000256" key="2">
    <source>
        <dbReference type="ARBA" id="ARBA00012513"/>
    </source>
</evidence>
<evidence type="ECO:0000256" key="7">
    <source>
        <dbReference type="ARBA" id="ARBA00022777"/>
    </source>
</evidence>
<protein>
    <recommendedName>
        <fullName evidence="2">non-specific serine/threonine protein kinase</fullName>
        <ecNumber evidence="2">2.7.11.1</ecNumber>
    </recommendedName>
</protein>
<dbReference type="GO" id="GO:0005524">
    <property type="term" value="F:ATP binding"/>
    <property type="evidence" value="ECO:0007669"/>
    <property type="project" value="UniProtKB-UniRule"/>
</dbReference>
<dbReference type="PROSITE" id="PS00107">
    <property type="entry name" value="PROTEIN_KINASE_ATP"/>
    <property type="match status" value="1"/>
</dbReference>
<gene>
    <name evidence="14" type="ORF">CJOHNSTONI_LOCUS4228</name>
</gene>
<evidence type="ECO:0000256" key="4">
    <source>
        <dbReference type="ARBA" id="ARBA00022553"/>
    </source>
</evidence>
<comment type="caution">
    <text evidence="14">The sequence shown here is derived from an EMBL/GenBank/DDBJ whole genome shotgun (WGS) entry which is preliminary data.</text>
</comment>
<evidence type="ECO:0000313" key="14">
    <source>
        <dbReference type="EMBL" id="CAG9534053.1"/>
    </source>
</evidence>
<evidence type="ECO:0000256" key="3">
    <source>
        <dbReference type="ARBA" id="ARBA00022527"/>
    </source>
</evidence>
<comment type="catalytic activity">
    <reaction evidence="9">
        <text>L-threonyl-[protein] + ATP = O-phospho-L-threonyl-[protein] + ADP + H(+)</text>
        <dbReference type="Rhea" id="RHEA:46608"/>
        <dbReference type="Rhea" id="RHEA-COMP:11060"/>
        <dbReference type="Rhea" id="RHEA-COMP:11605"/>
        <dbReference type="ChEBI" id="CHEBI:15378"/>
        <dbReference type="ChEBI" id="CHEBI:30013"/>
        <dbReference type="ChEBI" id="CHEBI:30616"/>
        <dbReference type="ChEBI" id="CHEBI:61977"/>
        <dbReference type="ChEBI" id="CHEBI:456216"/>
        <dbReference type="EC" id="2.7.11.1"/>
    </reaction>
</comment>
<evidence type="ECO:0000256" key="6">
    <source>
        <dbReference type="ARBA" id="ARBA00022741"/>
    </source>
</evidence>
<feature type="binding site" evidence="11">
    <location>
        <position position="58"/>
    </location>
    <ligand>
        <name>ATP</name>
        <dbReference type="ChEBI" id="CHEBI:30616"/>
    </ligand>
</feature>
<dbReference type="InterPro" id="IPR017441">
    <property type="entry name" value="Protein_kinase_ATP_BS"/>
</dbReference>
<keyword evidence="4" id="KW-0597">Phosphoprotein</keyword>
<dbReference type="SMART" id="SM00220">
    <property type="entry name" value="S_TKc"/>
    <property type="match status" value="1"/>
</dbReference>
<dbReference type="Pfam" id="PF00069">
    <property type="entry name" value="Pkinase"/>
    <property type="match status" value="1"/>
</dbReference>
<evidence type="ECO:0000256" key="5">
    <source>
        <dbReference type="ARBA" id="ARBA00022679"/>
    </source>
</evidence>
<feature type="domain" description="Protein kinase" evidence="13">
    <location>
        <begin position="29"/>
        <end position="304"/>
    </location>
</feature>
<keyword evidence="5" id="KW-0808">Transferase</keyword>
<dbReference type="PANTHER" id="PTHR24356:SF163">
    <property type="entry name" value="3-PHOSPHOINOSITIDE-DEPENDENT PROTEIN KINASE 1-RELATED"/>
    <property type="match status" value="1"/>
</dbReference>
<dbReference type="Gene3D" id="1.10.510.10">
    <property type="entry name" value="Transferase(Phosphotransferase) domain 1"/>
    <property type="match status" value="1"/>
</dbReference>
<comment type="similarity">
    <text evidence="1">Belongs to the protein kinase superfamily. AGC Ser/Thr protein kinase family. PDPK1 subfamily.</text>
</comment>
<dbReference type="InterPro" id="IPR000719">
    <property type="entry name" value="Prot_kinase_dom"/>
</dbReference>
<dbReference type="CDD" id="cd05581">
    <property type="entry name" value="STKc_PDK1"/>
    <property type="match status" value="1"/>
</dbReference>
<dbReference type="EC" id="2.7.11.1" evidence="2"/>
<evidence type="ECO:0000313" key="15">
    <source>
        <dbReference type="Proteomes" id="UP000746747"/>
    </source>
</evidence>
<dbReference type="PROSITE" id="PS00108">
    <property type="entry name" value="PROTEIN_KINASE_ST"/>
    <property type="match status" value="1"/>
</dbReference>
<dbReference type="InterPro" id="IPR050236">
    <property type="entry name" value="Ser_Thr_kinase_AGC"/>
</dbReference>
<evidence type="ECO:0000256" key="10">
    <source>
        <dbReference type="ARBA" id="ARBA00048679"/>
    </source>
</evidence>
<evidence type="ECO:0000256" key="9">
    <source>
        <dbReference type="ARBA" id="ARBA00047899"/>
    </source>
</evidence>
<organism evidence="14 15">
    <name type="scientific">Cercopithifilaria johnstoni</name>
    <dbReference type="NCBI Taxonomy" id="2874296"/>
    <lineage>
        <taxon>Eukaryota</taxon>
        <taxon>Metazoa</taxon>
        <taxon>Ecdysozoa</taxon>
        <taxon>Nematoda</taxon>
        <taxon>Chromadorea</taxon>
        <taxon>Rhabditida</taxon>
        <taxon>Spirurina</taxon>
        <taxon>Spiruromorpha</taxon>
        <taxon>Filarioidea</taxon>
        <taxon>Onchocercidae</taxon>
        <taxon>Cercopithifilaria</taxon>
    </lineage>
</organism>
<proteinExistence type="inferred from homology"/>
<comment type="catalytic activity">
    <reaction evidence="10">
        <text>L-seryl-[protein] + ATP = O-phospho-L-seryl-[protein] + ADP + H(+)</text>
        <dbReference type="Rhea" id="RHEA:17989"/>
        <dbReference type="Rhea" id="RHEA-COMP:9863"/>
        <dbReference type="Rhea" id="RHEA-COMP:11604"/>
        <dbReference type="ChEBI" id="CHEBI:15378"/>
        <dbReference type="ChEBI" id="CHEBI:29999"/>
        <dbReference type="ChEBI" id="CHEBI:30616"/>
        <dbReference type="ChEBI" id="CHEBI:83421"/>
        <dbReference type="ChEBI" id="CHEBI:456216"/>
        <dbReference type="EC" id="2.7.11.1"/>
    </reaction>
</comment>
<dbReference type="GO" id="GO:0004674">
    <property type="term" value="F:protein serine/threonine kinase activity"/>
    <property type="evidence" value="ECO:0007669"/>
    <property type="project" value="UniProtKB-KW"/>
</dbReference>
<dbReference type="InterPro" id="IPR039046">
    <property type="entry name" value="PDPK1"/>
</dbReference>
<sequence length="327" mass="37172">MACHSGTINDSEQLTSKEKLKEMKTRSDFIFLNEVGEGSFSTVYHVKEKSTGRELAAKVCFKKQIIREKKIDYIFREKEALIRLTNNGEKHPFLAQIMCTFQDTENLYIVMTLAKKGDLLKLMRKSGGKFNLNLTRFYTSEIVVALEHMHSLKIIHRDLKPENILISETGHILVSDFGSAKILDRVKPNKQAVRPETLKRRSSFVGTAQFVSPEVLKGEPVQQACDYWALGAIIYQLLTGKHAFHDICEYLIYRRIMDGVYKIPDDFPEVAASIVRKLLVVKVEDRLGSIESGGAGAVKKESFFDGIQWESITKTEVPQLPFGSEEY</sequence>
<dbReference type="InterPro" id="IPR008271">
    <property type="entry name" value="Ser/Thr_kinase_AS"/>
</dbReference>
<evidence type="ECO:0000256" key="12">
    <source>
        <dbReference type="RuleBase" id="RU000304"/>
    </source>
</evidence>
<dbReference type="GO" id="GO:0007010">
    <property type="term" value="P:cytoskeleton organization"/>
    <property type="evidence" value="ECO:0007669"/>
    <property type="project" value="UniProtKB-ARBA"/>
</dbReference>
<reference evidence="14" key="1">
    <citation type="submission" date="2021-09" db="EMBL/GenBank/DDBJ databases">
        <authorList>
            <consortium name="Pathogen Informatics"/>
        </authorList>
    </citation>
    <scope>NUCLEOTIDE SEQUENCE</scope>
</reference>
<evidence type="ECO:0000256" key="8">
    <source>
        <dbReference type="ARBA" id="ARBA00022840"/>
    </source>
</evidence>
<dbReference type="PROSITE" id="PS50011">
    <property type="entry name" value="PROTEIN_KINASE_DOM"/>
    <property type="match status" value="1"/>
</dbReference>
<evidence type="ECO:0000256" key="1">
    <source>
        <dbReference type="ARBA" id="ARBA00010006"/>
    </source>
</evidence>
<keyword evidence="7" id="KW-0418">Kinase</keyword>
<dbReference type="SUPFAM" id="SSF56112">
    <property type="entry name" value="Protein kinase-like (PK-like)"/>
    <property type="match status" value="1"/>
</dbReference>
<keyword evidence="6 11" id="KW-0547">Nucleotide-binding</keyword>
<keyword evidence="3 12" id="KW-0723">Serine/threonine-protein kinase</keyword>
<evidence type="ECO:0000259" key="13">
    <source>
        <dbReference type="PROSITE" id="PS50011"/>
    </source>
</evidence>
<dbReference type="EMBL" id="CAKAEH010001284">
    <property type="protein sequence ID" value="CAG9534053.1"/>
    <property type="molecule type" value="Genomic_DNA"/>
</dbReference>
<evidence type="ECO:0000256" key="11">
    <source>
        <dbReference type="PROSITE-ProRule" id="PRU10141"/>
    </source>
</evidence>